<dbReference type="GO" id="GO:0009394">
    <property type="term" value="P:2'-deoxyribonucleotide metabolic process"/>
    <property type="evidence" value="ECO:0007669"/>
    <property type="project" value="InterPro"/>
</dbReference>
<keyword evidence="4" id="KW-1185">Reference proteome</keyword>
<dbReference type="Gene3D" id="2.70.40.10">
    <property type="match status" value="2"/>
</dbReference>
<sequence length="371" mass="42113">MTTLSGILTDRLVRQLVHDGAVQSDEPIEARQYQPASLDARLGNIAYRIRSSFVPGNRPVETVLDELLMYPIDLEQNGILEKNQVYLVPLMESLRLPPQVAVRANPKSTTGRLDMLTRVITDANYRFDDVRPGYHGKLYLEIVPKSFTVRVMPGLSLNQLRFLQGDCMLNDDALRALYHAAPLLYDAEQQPISMERASIQDGLLMSVDLCGEQNQGIIGYKAKKNSHIVDLSKIRYYDAADFWEPIYRQKRDDLILEPEEFHLLCSQEKIRIPPEYSAEMMAYDIGAGEFRVHYAGFFDPGFGYGSGDIPGTYAVLEVRSHEVPYRVSHGQPFCKLQYARNVAPPETLYGEGIQSNYQQQRLALSKQFKQG</sequence>
<evidence type="ECO:0000259" key="2">
    <source>
        <dbReference type="Pfam" id="PF22569"/>
    </source>
</evidence>
<evidence type="ECO:0000313" key="3">
    <source>
        <dbReference type="EMBL" id="GAK50305.1"/>
    </source>
</evidence>
<feature type="domain" description="2'-deoxycytidine 5'-triphosphate deaminase C-terminal" evidence="2">
    <location>
        <begin position="176"/>
        <end position="368"/>
    </location>
</feature>
<evidence type="ECO:0000313" key="4">
    <source>
        <dbReference type="Proteomes" id="UP000030700"/>
    </source>
</evidence>
<dbReference type="PANTHER" id="PTHR42680:SF3">
    <property type="entry name" value="DCTP DEAMINASE"/>
    <property type="match status" value="1"/>
</dbReference>
<dbReference type="HOGENOM" id="CLU_043743_0_0_0"/>
<gene>
    <name evidence="3" type="ORF">U14_01533</name>
</gene>
<dbReference type="Pfam" id="PF06559">
    <property type="entry name" value="DCD_N"/>
    <property type="match status" value="1"/>
</dbReference>
<feature type="domain" description="2'-deoxycytidine 5'-triphosphate deaminase N-terminal" evidence="1">
    <location>
        <begin position="5"/>
        <end position="165"/>
    </location>
</feature>
<dbReference type="NCBIfam" id="NF005734">
    <property type="entry name" value="PRK07559.1"/>
    <property type="match status" value="1"/>
</dbReference>
<dbReference type="InterPro" id="IPR053811">
    <property type="entry name" value="DCD_C"/>
</dbReference>
<proteinExistence type="predicted"/>
<dbReference type="Pfam" id="PF22569">
    <property type="entry name" value="DCD_C"/>
    <property type="match status" value="1"/>
</dbReference>
<dbReference type="STRING" id="1499966.U14_01533"/>
<accession>A0A0S6VXT9</accession>
<dbReference type="InterPro" id="IPR010550">
    <property type="entry name" value="DCD_N"/>
</dbReference>
<dbReference type="AlphaFoldDB" id="A0A0S6VXT9"/>
<name>A0A0S6VXT9_9BACT</name>
<dbReference type="SUPFAM" id="SSF51283">
    <property type="entry name" value="dUTPase-like"/>
    <property type="match status" value="2"/>
</dbReference>
<dbReference type="GO" id="GO:0008829">
    <property type="term" value="F:dCTP deaminase activity"/>
    <property type="evidence" value="ECO:0007669"/>
    <property type="project" value="InterPro"/>
</dbReference>
<protein>
    <submittedName>
        <fullName evidence="3">2'-deoxycytidine 5'-triphosphate deaminase</fullName>
    </submittedName>
</protein>
<dbReference type="PANTHER" id="PTHR42680">
    <property type="entry name" value="DCTP DEAMINASE"/>
    <property type="match status" value="1"/>
</dbReference>
<reference evidence="3" key="1">
    <citation type="journal article" date="2015" name="PeerJ">
        <title>First genomic representation of candidate bacterial phylum KSB3 points to enhanced environmental sensing as a trigger of wastewater bulking.</title>
        <authorList>
            <person name="Sekiguchi Y."/>
            <person name="Ohashi A."/>
            <person name="Parks D.H."/>
            <person name="Yamauchi T."/>
            <person name="Tyson G.W."/>
            <person name="Hugenholtz P."/>
        </authorList>
    </citation>
    <scope>NUCLEOTIDE SEQUENCE [LARGE SCALE GENOMIC DNA]</scope>
</reference>
<dbReference type="InterPro" id="IPR036157">
    <property type="entry name" value="dUTPase-like_sf"/>
</dbReference>
<evidence type="ECO:0000259" key="1">
    <source>
        <dbReference type="Pfam" id="PF06559"/>
    </source>
</evidence>
<dbReference type="Proteomes" id="UP000030700">
    <property type="component" value="Unassembled WGS sequence"/>
</dbReference>
<dbReference type="EMBL" id="DF820456">
    <property type="protein sequence ID" value="GAK50305.1"/>
    <property type="molecule type" value="Genomic_DNA"/>
</dbReference>
<organism evidence="3">
    <name type="scientific">Candidatus Moduliflexus flocculans</name>
    <dbReference type="NCBI Taxonomy" id="1499966"/>
    <lineage>
        <taxon>Bacteria</taxon>
        <taxon>Candidatus Moduliflexota</taxon>
        <taxon>Candidatus Moduliflexia</taxon>
        <taxon>Candidatus Moduliflexales</taxon>
        <taxon>Candidatus Moduliflexaceae</taxon>
    </lineage>
</organism>